<organism evidence="1 2">
    <name type="scientific">Morganella psychrotolerans</name>
    <dbReference type="NCBI Taxonomy" id="368603"/>
    <lineage>
        <taxon>Bacteria</taxon>
        <taxon>Pseudomonadati</taxon>
        <taxon>Pseudomonadota</taxon>
        <taxon>Gammaproteobacteria</taxon>
        <taxon>Enterobacterales</taxon>
        <taxon>Morganellaceae</taxon>
        <taxon>Morganella</taxon>
    </lineage>
</organism>
<protein>
    <submittedName>
        <fullName evidence="1">Prephenate dehydrogenase</fullName>
    </submittedName>
</protein>
<name>A0A1B8HTA4_9GAMM</name>
<sequence length="181" mass="21134">MNTRQLLLALREKIAALETQIAPIAEQELAQRRFDDNLFSARNKTLRHNMDELQRHVNQLTQCADENRADQVRFLAEKIVAQIAALNREAATQSLRKKEQHYTQRDSQVDLYQRLAQHQDYERRLAQMANDRELALGSAPSFAEQQKIQKELAALSGRLVRCRQALQRIEKQIERRDGLEF</sequence>
<gene>
    <name evidence="1" type="ORF">AYY18_13865</name>
</gene>
<dbReference type="EMBL" id="LZEY01000003">
    <property type="protein sequence ID" value="OBU12953.1"/>
    <property type="molecule type" value="Genomic_DNA"/>
</dbReference>
<dbReference type="InterPro" id="IPR010890">
    <property type="entry name" value="PriC"/>
</dbReference>
<proteinExistence type="predicted"/>
<accession>A0A1B8HTA4</accession>
<dbReference type="Gene3D" id="1.20.1270.340">
    <property type="match status" value="1"/>
</dbReference>
<evidence type="ECO:0000313" key="1">
    <source>
        <dbReference type="EMBL" id="OBU12953.1"/>
    </source>
</evidence>
<dbReference type="RefSeq" id="WP_067398996.1">
    <property type="nucleotide sequence ID" value="NZ_LZEY01000003.1"/>
</dbReference>
<dbReference type="OrthoDB" id="6402824at2"/>
<dbReference type="AlphaFoldDB" id="A0A1B8HTA4"/>
<dbReference type="Pfam" id="PF07445">
    <property type="entry name" value="PriC"/>
    <property type="match status" value="1"/>
</dbReference>
<dbReference type="Proteomes" id="UP000092377">
    <property type="component" value="Unassembled WGS sequence"/>
</dbReference>
<comment type="caution">
    <text evidence="1">The sequence shown here is derived from an EMBL/GenBank/DDBJ whole genome shotgun (WGS) entry which is preliminary data.</text>
</comment>
<keyword evidence="2" id="KW-1185">Reference proteome</keyword>
<dbReference type="InterPro" id="IPR038338">
    <property type="entry name" value="PriC_sf"/>
</dbReference>
<reference evidence="2" key="1">
    <citation type="submission" date="2016-06" db="EMBL/GenBank/DDBJ databases">
        <authorList>
            <person name="Butler K."/>
        </authorList>
    </citation>
    <scope>NUCLEOTIDE SEQUENCE [LARGE SCALE GENOMIC DNA]</scope>
    <source>
        <strain evidence="2">GCSL-Mp20</strain>
    </source>
</reference>
<evidence type="ECO:0000313" key="2">
    <source>
        <dbReference type="Proteomes" id="UP000092377"/>
    </source>
</evidence>